<dbReference type="GO" id="GO:0000224">
    <property type="term" value="F:peptide-N4-(N-acetyl-beta-glucosaminyl)asparagine amidase activity"/>
    <property type="evidence" value="ECO:0007669"/>
    <property type="project" value="TreeGrafter"/>
</dbReference>
<dbReference type="InterPro" id="IPR012939">
    <property type="entry name" value="Glyco_hydro_92"/>
</dbReference>
<name>A0A8H3B6V1_9AGAM</name>
<reference evidence="4" key="1">
    <citation type="submission" date="2021-01" db="EMBL/GenBank/DDBJ databases">
        <authorList>
            <person name="Kaushik A."/>
        </authorList>
    </citation>
    <scope>NUCLEOTIDE SEQUENCE</scope>
    <source>
        <strain evidence="4">AG2-2IIIB</strain>
    </source>
</reference>
<dbReference type="InterPro" id="IPR008928">
    <property type="entry name" value="6-hairpin_glycosidase_sf"/>
</dbReference>
<dbReference type="PROSITE" id="PS51257">
    <property type="entry name" value="PROKAR_LIPOPROTEIN"/>
    <property type="match status" value="1"/>
</dbReference>
<accession>A0A8H3B6V1</accession>
<evidence type="ECO:0000259" key="3">
    <source>
        <dbReference type="Pfam" id="PF17678"/>
    </source>
</evidence>
<feature type="signal peptide" evidence="1">
    <location>
        <begin position="1"/>
        <end position="17"/>
    </location>
</feature>
<dbReference type="SUPFAM" id="SSF48208">
    <property type="entry name" value="Six-hairpin glycosidases"/>
    <property type="match status" value="1"/>
</dbReference>
<proteinExistence type="predicted"/>
<organism evidence="4 5">
    <name type="scientific">Rhizoctonia solani</name>
    <dbReference type="NCBI Taxonomy" id="456999"/>
    <lineage>
        <taxon>Eukaryota</taxon>
        <taxon>Fungi</taxon>
        <taxon>Dikarya</taxon>
        <taxon>Basidiomycota</taxon>
        <taxon>Agaricomycotina</taxon>
        <taxon>Agaricomycetes</taxon>
        <taxon>Cantharellales</taxon>
        <taxon>Ceratobasidiaceae</taxon>
        <taxon>Rhizoctonia</taxon>
    </lineage>
</organism>
<protein>
    <recommendedName>
        <fullName evidence="6">Glycosidase Rv0584</fullName>
    </recommendedName>
</protein>
<dbReference type="PANTHER" id="PTHR12143:SF38">
    <property type="entry name" value="ALPHA-1,2-MANNOSIDASE FAMILY PROTEIN (AFU_ORTHOLOGUE AFUA_5G10520)"/>
    <property type="match status" value="1"/>
</dbReference>
<dbReference type="GO" id="GO:0030246">
    <property type="term" value="F:carbohydrate binding"/>
    <property type="evidence" value="ECO:0007669"/>
    <property type="project" value="InterPro"/>
</dbReference>
<dbReference type="Gene3D" id="1.20.1050.60">
    <property type="entry name" value="alpha-1,2-mannosidase"/>
    <property type="match status" value="1"/>
</dbReference>
<dbReference type="GO" id="GO:0005975">
    <property type="term" value="P:carbohydrate metabolic process"/>
    <property type="evidence" value="ECO:0007669"/>
    <property type="project" value="InterPro"/>
</dbReference>
<feature type="domain" description="Glycosyl hydrolase family 92 N-terminal" evidence="3">
    <location>
        <begin position="25"/>
        <end position="299"/>
    </location>
</feature>
<comment type="caution">
    <text evidence="4">The sequence shown here is derived from an EMBL/GenBank/DDBJ whole genome shotgun (WGS) entry which is preliminary data.</text>
</comment>
<dbReference type="Pfam" id="PF07971">
    <property type="entry name" value="Glyco_hydro_92"/>
    <property type="match status" value="2"/>
</dbReference>
<evidence type="ECO:0008006" key="6">
    <source>
        <dbReference type="Google" id="ProtNLM"/>
    </source>
</evidence>
<gene>
    <name evidence="4" type="ORF">RDB_LOCUS83897</name>
</gene>
<dbReference type="Gene3D" id="3.30.2080.10">
    <property type="entry name" value="GH92 mannosidase domain"/>
    <property type="match status" value="1"/>
</dbReference>
<keyword evidence="1" id="KW-0732">Signal</keyword>
<feature type="domain" description="Glycosyl hydrolase family 92" evidence="2">
    <location>
        <begin position="305"/>
        <end position="389"/>
    </location>
</feature>
<dbReference type="InterPro" id="IPR050883">
    <property type="entry name" value="PNGase"/>
</dbReference>
<dbReference type="Pfam" id="PF17678">
    <property type="entry name" value="Glyco_hydro_92N"/>
    <property type="match status" value="1"/>
</dbReference>
<evidence type="ECO:0000313" key="5">
    <source>
        <dbReference type="Proteomes" id="UP000663843"/>
    </source>
</evidence>
<evidence type="ECO:0000313" key="4">
    <source>
        <dbReference type="EMBL" id="CAE6448540.1"/>
    </source>
</evidence>
<dbReference type="GO" id="GO:0005829">
    <property type="term" value="C:cytosol"/>
    <property type="evidence" value="ECO:0007669"/>
    <property type="project" value="TreeGrafter"/>
</dbReference>
<dbReference type="PANTHER" id="PTHR12143">
    <property type="entry name" value="PEPTIDE N-GLYCANASE PNGASE -RELATED"/>
    <property type="match status" value="1"/>
</dbReference>
<feature type="domain" description="Glycosyl hydrolase family 92" evidence="2">
    <location>
        <begin position="460"/>
        <end position="830"/>
    </location>
</feature>
<dbReference type="InterPro" id="IPR014718">
    <property type="entry name" value="GH-type_carb-bd"/>
</dbReference>
<evidence type="ECO:0000259" key="2">
    <source>
        <dbReference type="Pfam" id="PF07971"/>
    </source>
</evidence>
<dbReference type="GO" id="GO:0005634">
    <property type="term" value="C:nucleus"/>
    <property type="evidence" value="ECO:0007669"/>
    <property type="project" value="TreeGrafter"/>
</dbReference>
<evidence type="ECO:0000256" key="1">
    <source>
        <dbReference type="SAM" id="SignalP"/>
    </source>
</evidence>
<dbReference type="AlphaFoldDB" id="A0A8H3B6V1"/>
<dbReference type="InterPro" id="IPR041371">
    <property type="entry name" value="GH92_N"/>
</dbReference>
<dbReference type="Proteomes" id="UP000663843">
    <property type="component" value="Unassembled WGS sequence"/>
</dbReference>
<dbReference type="FunFam" id="3.30.2080.10:FF:000001">
    <property type="entry name" value="Alpha-1,2-mannosidase subfamily"/>
    <property type="match status" value="1"/>
</dbReference>
<dbReference type="GO" id="GO:0006516">
    <property type="term" value="P:glycoprotein catabolic process"/>
    <property type="evidence" value="ECO:0007669"/>
    <property type="project" value="TreeGrafter"/>
</dbReference>
<sequence>MKVRLTVIAALAAACNCQVNDLTKYVDPLVGTEGAIPGSSLGGGNMFPGVALPFGQVKLGIDTSVLNLDQGGISSANSGYTPRGNATGFSLLHTSGTGGQPKYGVVSQMPLLGSLEEQGINVADNRTYLTNRTNEVVQVGYFRTTFETTGITTELSASQHAGLLHYTFPPSINGTAHVLIDLSHALPSGGGGYISQRYVKGELTVDPKGSGYSGSAWYDLGWNQGQAWQIFFCGNFSKPATRVRTFWTPYNHLAPPTSAPTLSPYYDIYASDNLAIGTLFSWDFEPSQVLEIESRVGVSFISEQKACQFVKHEVPWSNSFNSTVQSTKDAWNREILSSITVPTENGPTNDTLLGLLYTHLYGTALMPTDRTNENPGKWNSKEPYYDDWYTVRIRLRVYSIVLSLILDVGHLPLHNPILSPCLYQSLCRYVEINCRYLVGDMMAIFQMDEGNCWVKPRYQGAYLYECSGNQNGRTQGGSDADNVLADAYIKGLNKVKTINWKDAYKAVQKDADVVPRRNIDFNAFDGGTKEGRNALPDWITLGYITQDYSRSVSKGVEYAQNDFAAYLLAKSLGSKSDAAKYLQRASNWKNFWNENATVDLGDAGLGVHTGFFGSKSAQGVFDTSLTYEGLIWEYSFNVPHDTAALIKLMGGPAAFERRLDASFVEGFSLGAGPANTAGTALFNPGNEPSFQTPFLYNYINGKQYKTVEKTRYIVNKYYSLARSGIPGNQDAGAMATWLLWNLLGLYPVTSQPVYLLSAPFFKAVDVRIGTTDPTSASYKSKTYLKIRATGLAANNTYVQGVKINGKSINRSFIWHEEIINGGTLEFTMGSKAVAWDSGELPPSLSTGWK</sequence>
<dbReference type="Gene3D" id="2.70.98.10">
    <property type="match status" value="1"/>
</dbReference>
<dbReference type="EMBL" id="CAJMWT010002616">
    <property type="protein sequence ID" value="CAE6448540.1"/>
    <property type="molecule type" value="Genomic_DNA"/>
</dbReference>
<feature type="chain" id="PRO_5034172819" description="Glycosidase Rv0584" evidence="1">
    <location>
        <begin position="18"/>
        <end position="849"/>
    </location>
</feature>